<keyword evidence="3" id="KW-0547">Nucleotide-binding</keyword>
<dbReference type="InterPro" id="IPR017871">
    <property type="entry name" value="ABC_transporter-like_CS"/>
</dbReference>
<keyword evidence="2" id="KW-1003">Cell membrane</keyword>
<dbReference type="PANTHER" id="PTHR43166:SF6">
    <property type="entry name" value="PHOSPHONATES IMPORT ATP-BINDING PROTEIN PHNC"/>
    <property type="match status" value="1"/>
</dbReference>
<dbReference type="NCBIfam" id="TIGR02315">
    <property type="entry name" value="ABC_phnC"/>
    <property type="match status" value="1"/>
</dbReference>
<dbReference type="Gene3D" id="3.40.50.300">
    <property type="entry name" value="P-loop containing nucleotide triphosphate hydrolases"/>
    <property type="match status" value="1"/>
</dbReference>
<keyword evidence="6" id="KW-1278">Translocase</keyword>
<keyword evidence="4 9" id="KW-0067">ATP-binding</keyword>
<feature type="domain" description="ABC transporter" evidence="8">
    <location>
        <begin position="21"/>
        <end position="265"/>
    </location>
</feature>
<comment type="caution">
    <text evidence="9">The sequence shown here is derived from an EMBL/GenBank/DDBJ whole genome shotgun (WGS) entry which is preliminary data.</text>
</comment>
<dbReference type="AlphaFoldDB" id="A0A1B7LGY7"/>
<dbReference type="SMART" id="SM00382">
    <property type="entry name" value="AAA"/>
    <property type="match status" value="1"/>
</dbReference>
<dbReference type="GO" id="GO:0005524">
    <property type="term" value="F:ATP binding"/>
    <property type="evidence" value="ECO:0007669"/>
    <property type="project" value="UniProtKB-KW"/>
</dbReference>
<dbReference type="GO" id="GO:0016020">
    <property type="term" value="C:membrane"/>
    <property type="evidence" value="ECO:0007669"/>
    <property type="project" value="InterPro"/>
</dbReference>
<evidence type="ECO:0000256" key="2">
    <source>
        <dbReference type="ARBA" id="ARBA00022475"/>
    </source>
</evidence>
<protein>
    <submittedName>
        <fullName evidence="9">Phosphonate ABC transporter ATP-binding protein</fullName>
    </submittedName>
</protein>
<sequence>MVASTPLTHLYRREVELLALLELKNVTKYYAGPTPALAGVSFTVKEGEFVSVIGPSGAGKSTLLRCINRMIEVTGGEILFGDLAVSKLKRRDLRKLRTGIGMIFQHYNLVDRLTVIENVLHGRLGYKSTLAGVLGLYSREEKMQAFNIIKILGLGEQVYQRCDQLSGGQKQRVGIARALVQNPKMILCDEPIASLDPNASKIIMDYLKKIANGMGITLICNLHQVNVALAYSDRIIGINKGKVVYDGPPGKLTADLTSEIYGTESGELIVDWGERYAS</sequence>
<dbReference type="EMBL" id="LYVF01000062">
    <property type="protein sequence ID" value="OAT85464.1"/>
    <property type="molecule type" value="Genomic_DNA"/>
</dbReference>
<dbReference type="InterPro" id="IPR050086">
    <property type="entry name" value="MetN_ABC_transporter-like"/>
</dbReference>
<dbReference type="InterPro" id="IPR003439">
    <property type="entry name" value="ABC_transporter-like_ATP-bd"/>
</dbReference>
<dbReference type="PROSITE" id="PS00211">
    <property type="entry name" value="ABC_TRANSPORTER_1"/>
    <property type="match status" value="1"/>
</dbReference>
<dbReference type="InterPro" id="IPR027417">
    <property type="entry name" value="P-loop_NTPase"/>
</dbReference>
<evidence type="ECO:0000256" key="3">
    <source>
        <dbReference type="ARBA" id="ARBA00022741"/>
    </source>
</evidence>
<evidence type="ECO:0000256" key="1">
    <source>
        <dbReference type="ARBA" id="ARBA00022448"/>
    </source>
</evidence>
<keyword evidence="1" id="KW-0813">Transport</keyword>
<dbReference type="SUPFAM" id="SSF52540">
    <property type="entry name" value="P-loop containing nucleoside triphosphate hydrolases"/>
    <property type="match status" value="1"/>
</dbReference>
<organism evidence="9 10">
    <name type="scientific">Desulfotomaculum copahuensis</name>
    <dbReference type="NCBI Taxonomy" id="1838280"/>
    <lineage>
        <taxon>Bacteria</taxon>
        <taxon>Bacillati</taxon>
        <taxon>Bacillota</taxon>
        <taxon>Clostridia</taxon>
        <taxon>Eubacteriales</taxon>
        <taxon>Desulfotomaculaceae</taxon>
        <taxon>Desulfotomaculum</taxon>
    </lineage>
</organism>
<dbReference type="STRING" id="1838280.A6M21_05980"/>
<dbReference type="CDD" id="cd03256">
    <property type="entry name" value="ABC_PhnC_transporter"/>
    <property type="match status" value="1"/>
</dbReference>
<evidence type="ECO:0000256" key="6">
    <source>
        <dbReference type="ARBA" id="ARBA00022967"/>
    </source>
</evidence>
<keyword evidence="10" id="KW-1185">Reference proteome</keyword>
<reference evidence="9 10" key="1">
    <citation type="submission" date="2016-04" db="EMBL/GenBank/DDBJ databases">
        <authorList>
            <person name="Evans L.H."/>
            <person name="Alamgir A."/>
            <person name="Owens N."/>
            <person name="Weber N.D."/>
            <person name="Virtaneva K."/>
            <person name="Barbian K."/>
            <person name="Babar A."/>
            <person name="Rosenke K."/>
        </authorList>
    </citation>
    <scope>NUCLEOTIDE SEQUENCE [LARGE SCALE GENOMIC DNA]</scope>
    <source>
        <strain evidence="9 10">LMa1</strain>
    </source>
</reference>
<dbReference type="OrthoDB" id="9780431at2"/>
<dbReference type="Pfam" id="PF00005">
    <property type="entry name" value="ABC_tran"/>
    <property type="match status" value="1"/>
</dbReference>
<evidence type="ECO:0000256" key="5">
    <source>
        <dbReference type="ARBA" id="ARBA00022885"/>
    </source>
</evidence>
<keyword evidence="7" id="KW-0472">Membrane</keyword>
<accession>A0A1B7LGY7</accession>
<dbReference type="GO" id="GO:0016887">
    <property type="term" value="F:ATP hydrolysis activity"/>
    <property type="evidence" value="ECO:0007669"/>
    <property type="project" value="InterPro"/>
</dbReference>
<name>A0A1B7LGY7_9FIRM</name>
<dbReference type="InterPro" id="IPR003593">
    <property type="entry name" value="AAA+_ATPase"/>
</dbReference>
<evidence type="ECO:0000259" key="8">
    <source>
        <dbReference type="PROSITE" id="PS50893"/>
    </source>
</evidence>
<gene>
    <name evidence="9" type="ORF">A6M21_05980</name>
</gene>
<evidence type="ECO:0000313" key="10">
    <source>
        <dbReference type="Proteomes" id="UP000078532"/>
    </source>
</evidence>
<dbReference type="InterPro" id="IPR012693">
    <property type="entry name" value="ABC_transpr_PhnC"/>
</dbReference>
<proteinExistence type="predicted"/>
<dbReference type="GO" id="GO:0015416">
    <property type="term" value="F:ABC-type phosphonate transporter activity"/>
    <property type="evidence" value="ECO:0007669"/>
    <property type="project" value="InterPro"/>
</dbReference>
<evidence type="ECO:0000256" key="4">
    <source>
        <dbReference type="ARBA" id="ARBA00022840"/>
    </source>
</evidence>
<dbReference type="PROSITE" id="PS50893">
    <property type="entry name" value="ABC_TRANSPORTER_2"/>
    <property type="match status" value="1"/>
</dbReference>
<keyword evidence="5" id="KW-0918">Phosphonate transport</keyword>
<evidence type="ECO:0000313" key="9">
    <source>
        <dbReference type="EMBL" id="OAT85464.1"/>
    </source>
</evidence>
<evidence type="ECO:0000256" key="7">
    <source>
        <dbReference type="ARBA" id="ARBA00023136"/>
    </source>
</evidence>
<dbReference type="PANTHER" id="PTHR43166">
    <property type="entry name" value="AMINO ACID IMPORT ATP-BINDING PROTEIN"/>
    <property type="match status" value="1"/>
</dbReference>
<dbReference type="Proteomes" id="UP000078532">
    <property type="component" value="Unassembled WGS sequence"/>
</dbReference>